<organism evidence="2 3">
    <name type="scientific">Fraxinus pennsylvanica</name>
    <dbReference type="NCBI Taxonomy" id="56036"/>
    <lineage>
        <taxon>Eukaryota</taxon>
        <taxon>Viridiplantae</taxon>
        <taxon>Streptophyta</taxon>
        <taxon>Embryophyta</taxon>
        <taxon>Tracheophyta</taxon>
        <taxon>Spermatophyta</taxon>
        <taxon>Magnoliopsida</taxon>
        <taxon>eudicotyledons</taxon>
        <taxon>Gunneridae</taxon>
        <taxon>Pentapetalae</taxon>
        <taxon>asterids</taxon>
        <taxon>lamiids</taxon>
        <taxon>Lamiales</taxon>
        <taxon>Oleaceae</taxon>
        <taxon>Oleeae</taxon>
        <taxon>Fraxinus</taxon>
    </lineage>
</organism>
<dbReference type="InterPro" id="IPR036465">
    <property type="entry name" value="vWFA_dom_sf"/>
</dbReference>
<proteinExistence type="predicted"/>
<reference evidence="2" key="1">
    <citation type="submission" date="2023-05" db="EMBL/GenBank/DDBJ databases">
        <authorList>
            <person name="Huff M."/>
        </authorList>
    </citation>
    <scope>NUCLEOTIDE SEQUENCE</scope>
</reference>
<accession>A0AAD2A593</accession>
<dbReference type="Gene3D" id="3.40.50.410">
    <property type="entry name" value="von Willebrand factor, type A domain"/>
    <property type="match status" value="1"/>
</dbReference>
<keyword evidence="1" id="KW-0812">Transmembrane</keyword>
<feature type="transmembrane region" description="Helical" evidence="1">
    <location>
        <begin position="253"/>
        <end position="271"/>
    </location>
</feature>
<dbReference type="InterPro" id="IPR027040">
    <property type="entry name" value="PSMD4"/>
</dbReference>
<dbReference type="AlphaFoldDB" id="A0AAD2A593"/>
<keyword evidence="1" id="KW-0472">Membrane</keyword>
<sequence>MRPQLRLHIEENIMDQEEQSNNIRREEPDHLHQRIKHRAANVGGLTIPWTHAGKSMDILPTTSSTNRHFVLRITRLPVKYDNELEMIGRKLKKNSVALDIVNFGEEDERKPKKLEAPVVAVNNNDRSHVMHVPPGPSALFDMLIRKFHREFYLGIALFWWENGKFRKRVVVVIMVGGPSKDKWTNKHTQLGEVKNKFQQIQEAYSDQSKRTMPYDPDDEEVEGHTMLRSYKMCFEIGLEDLRFLNGQLNNPSMGGNVLVIFLIAFLGFLFVPNA</sequence>
<dbReference type="GO" id="GO:0005829">
    <property type="term" value="C:cytosol"/>
    <property type="evidence" value="ECO:0007669"/>
    <property type="project" value="TreeGrafter"/>
</dbReference>
<evidence type="ECO:0000256" key="1">
    <source>
        <dbReference type="SAM" id="Phobius"/>
    </source>
</evidence>
<evidence type="ECO:0000313" key="3">
    <source>
        <dbReference type="Proteomes" id="UP000834106"/>
    </source>
</evidence>
<dbReference type="GO" id="GO:0043161">
    <property type="term" value="P:proteasome-mediated ubiquitin-dependent protein catabolic process"/>
    <property type="evidence" value="ECO:0007669"/>
    <property type="project" value="TreeGrafter"/>
</dbReference>
<keyword evidence="1" id="KW-1133">Transmembrane helix</keyword>
<dbReference type="PANTHER" id="PTHR10223:SF0">
    <property type="entry name" value="26S PROTEASOME NON-ATPASE REGULATORY SUBUNIT 4"/>
    <property type="match status" value="1"/>
</dbReference>
<evidence type="ECO:0000313" key="2">
    <source>
        <dbReference type="EMBL" id="CAI9778822.1"/>
    </source>
</evidence>
<dbReference type="PANTHER" id="PTHR10223">
    <property type="entry name" value="26S PROTEASOME NON-ATPASE REGULATORY SUBUNIT 4"/>
    <property type="match status" value="1"/>
</dbReference>
<dbReference type="EMBL" id="OU503051">
    <property type="protein sequence ID" value="CAI9778822.1"/>
    <property type="molecule type" value="Genomic_DNA"/>
</dbReference>
<name>A0AAD2A593_9LAMI</name>
<dbReference type="GO" id="GO:0031593">
    <property type="term" value="F:polyubiquitin modification-dependent protein binding"/>
    <property type="evidence" value="ECO:0007669"/>
    <property type="project" value="TreeGrafter"/>
</dbReference>
<dbReference type="GO" id="GO:0005634">
    <property type="term" value="C:nucleus"/>
    <property type="evidence" value="ECO:0007669"/>
    <property type="project" value="TreeGrafter"/>
</dbReference>
<keyword evidence="3" id="KW-1185">Reference proteome</keyword>
<dbReference type="Proteomes" id="UP000834106">
    <property type="component" value="Chromosome 16"/>
</dbReference>
<dbReference type="GO" id="GO:0008540">
    <property type="term" value="C:proteasome regulatory particle, base subcomplex"/>
    <property type="evidence" value="ECO:0007669"/>
    <property type="project" value="TreeGrafter"/>
</dbReference>
<gene>
    <name evidence="2" type="ORF">FPE_LOCUS26252</name>
</gene>
<protein>
    <submittedName>
        <fullName evidence="2">Uncharacterized protein</fullName>
    </submittedName>
</protein>